<sequence>MRGWYATPLGRALLQAEGELLGGVLPGLFGYHLVAVGCEHSAAALAASPIRHRILLCRVPPATVPGLCAEPDALPLASASVDVMVLQHILEFERRPHEVIREALRVLIPEGRLVLTGFNPWSFWGLRRLLSRRSETVPWSGQFLSLNRIRDWLTLLGFEIESAHHFFFRPPLQHRGMMARLGFLEGGGRRWWPALGGVYLVTARKRVIPLTPIKPRWRPRRSVLPAGLAEPTARSLHRRGQNG</sequence>
<feature type="domain" description="Methyltransferase type 11" evidence="1">
    <location>
        <begin position="55"/>
        <end position="115"/>
    </location>
</feature>
<keyword evidence="3" id="KW-1185">Reference proteome</keyword>
<keyword evidence="2" id="KW-0808">Transferase</keyword>
<dbReference type="InterPro" id="IPR013216">
    <property type="entry name" value="Methyltransf_11"/>
</dbReference>
<evidence type="ECO:0000313" key="2">
    <source>
        <dbReference type="EMBL" id="RCX30572.1"/>
    </source>
</evidence>
<evidence type="ECO:0000313" key="3">
    <source>
        <dbReference type="Proteomes" id="UP000252707"/>
    </source>
</evidence>
<dbReference type="Proteomes" id="UP000252707">
    <property type="component" value="Unassembled WGS sequence"/>
</dbReference>
<name>A0A369C963_9GAMM</name>
<dbReference type="RefSeq" id="WP_245937247.1">
    <property type="nucleotide sequence ID" value="NZ_QPJY01000004.1"/>
</dbReference>
<reference evidence="2 3" key="1">
    <citation type="submission" date="2018-07" db="EMBL/GenBank/DDBJ databases">
        <title>Genomic Encyclopedia of Type Strains, Phase IV (KMG-IV): sequencing the most valuable type-strain genomes for metagenomic binning, comparative biology and taxonomic classification.</title>
        <authorList>
            <person name="Goeker M."/>
        </authorList>
    </citation>
    <scope>NUCLEOTIDE SEQUENCE [LARGE SCALE GENOMIC DNA]</scope>
    <source>
        <strain evidence="2 3">DSM 26407</strain>
    </source>
</reference>
<dbReference type="AlphaFoldDB" id="A0A369C963"/>
<proteinExistence type="predicted"/>
<gene>
    <name evidence="2" type="ORF">DFQ59_1048</name>
</gene>
<accession>A0A369C963</accession>
<dbReference type="Pfam" id="PF08241">
    <property type="entry name" value="Methyltransf_11"/>
    <property type="match status" value="1"/>
</dbReference>
<dbReference type="GO" id="GO:0032259">
    <property type="term" value="P:methylation"/>
    <property type="evidence" value="ECO:0007669"/>
    <property type="project" value="UniProtKB-KW"/>
</dbReference>
<dbReference type="SUPFAM" id="SSF53335">
    <property type="entry name" value="S-adenosyl-L-methionine-dependent methyltransferases"/>
    <property type="match status" value="1"/>
</dbReference>
<dbReference type="EMBL" id="QPJY01000004">
    <property type="protein sequence ID" value="RCX30572.1"/>
    <property type="molecule type" value="Genomic_DNA"/>
</dbReference>
<evidence type="ECO:0000259" key="1">
    <source>
        <dbReference type="Pfam" id="PF08241"/>
    </source>
</evidence>
<dbReference type="GO" id="GO:0008757">
    <property type="term" value="F:S-adenosylmethionine-dependent methyltransferase activity"/>
    <property type="evidence" value="ECO:0007669"/>
    <property type="project" value="InterPro"/>
</dbReference>
<dbReference type="Gene3D" id="3.40.50.150">
    <property type="entry name" value="Vaccinia Virus protein VP39"/>
    <property type="match status" value="1"/>
</dbReference>
<dbReference type="InterPro" id="IPR029063">
    <property type="entry name" value="SAM-dependent_MTases_sf"/>
</dbReference>
<keyword evidence="2" id="KW-0489">Methyltransferase</keyword>
<protein>
    <submittedName>
        <fullName evidence="2">Methyltransferase family protein</fullName>
    </submittedName>
</protein>
<comment type="caution">
    <text evidence="2">The sequence shown here is derived from an EMBL/GenBank/DDBJ whole genome shotgun (WGS) entry which is preliminary data.</text>
</comment>
<organism evidence="2 3">
    <name type="scientific">Thioalbus denitrificans</name>
    <dbReference type="NCBI Taxonomy" id="547122"/>
    <lineage>
        <taxon>Bacteria</taxon>
        <taxon>Pseudomonadati</taxon>
        <taxon>Pseudomonadota</taxon>
        <taxon>Gammaproteobacteria</taxon>
        <taxon>Chromatiales</taxon>
        <taxon>Ectothiorhodospiraceae</taxon>
        <taxon>Thioalbus</taxon>
    </lineage>
</organism>